<evidence type="ECO:0000313" key="2">
    <source>
        <dbReference type="Proteomes" id="UP000032946"/>
    </source>
</evidence>
<organism evidence="1 2">
    <name type="scientific">Limnospira indica PCC 8005</name>
    <dbReference type="NCBI Taxonomy" id="376219"/>
    <lineage>
        <taxon>Bacteria</taxon>
        <taxon>Bacillati</taxon>
        <taxon>Cyanobacteriota</taxon>
        <taxon>Cyanophyceae</taxon>
        <taxon>Oscillatoriophycideae</taxon>
        <taxon>Oscillatoriales</taxon>
        <taxon>Sirenicapillariaceae</taxon>
        <taxon>Limnospira</taxon>
    </lineage>
</organism>
<name>A0A9P1NWY1_9CYAN</name>
<dbReference type="EMBL" id="FO818640">
    <property type="protein sequence ID" value="CDM93104.1"/>
    <property type="molecule type" value="Genomic_DNA"/>
</dbReference>
<evidence type="ECO:0000313" key="1">
    <source>
        <dbReference type="EMBL" id="CDM93104.1"/>
    </source>
</evidence>
<dbReference type="AlphaFoldDB" id="A0A9P1NWY1"/>
<proteinExistence type="predicted"/>
<keyword evidence="2" id="KW-1185">Reference proteome</keyword>
<dbReference type="Proteomes" id="UP000032946">
    <property type="component" value="Chromosome"/>
</dbReference>
<protein>
    <submittedName>
        <fullName evidence="1">Uncharacterized protein</fullName>
    </submittedName>
</protein>
<reference evidence="1 2" key="1">
    <citation type="submission" date="2014-02" db="EMBL/GenBank/DDBJ databases">
        <authorList>
            <person name="Genoscope - CEA"/>
        </authorList>
    </citation>
    <scope>NUCLEOTIDE SEQUENCE [LARGE SCALE GENOMIC DNA]</scope>
    <source>
        <strain evidence="1 2">PCC 8005</strain>
    </source>
</reference>
<sequence length="42" mass="4748">MTSGHILTITVKLGISFQSHPFPLKVYAYTFDYSIDTTLLRA</sequence>
<accession>A0A9P1NWY1</accession>
<gene>
    <name evidence="1" type="ORF">ARTHRO_10777</name>
</gene>